<proteinExistence type="predicted"/>
<dbReference type="AlphaFoldDB" id="A0A8J4U2J4"/>
<evidence type="ECO:0000256" key="1">
    <source>
        <dbReference type="ARBA" id="ARBA00023180"/>
    </source>
</evidence>
<feature type="non-terminal residue" evidence="2">
    <location>
        <position position="1"/>
    </location>
</feature>
<gene>
    <name evidence="2" type="ORF">DAT39_012921</name>
</gene>
<organism evidence="2 3">
    <name type="scientific">Clarias magur</name>
    <name type="common">Asian catfish</name>
    <name type="synonym">Macropteronotus magur</name>
    <dbReference type="NCBI Taxonomy" id="1594786"/>
    <lineage>
        <taxon>Eukaryota</taxon>
        <taxon>Metazoa</taxon>
        <taxon>Chordata</taxon>
        <taxon>Craniata</taxon>
        <taxon>Vertebrata</taxon>
        <taxon>Euteleostomi</taxon>
        <taxon>Actinopterygii</taxon>
        <taxon>Neopterygii</taxon>
        <taxon>Teleostei</taxon>
        <taxon>Ostariophysi</taxon>
        <taxon>Siluriformes</taxon>
        <taxon>Clariidae</taxon>
        <taxon>Clarias</taxon>
    </lineage>
</organism>
<keyword evidence="3" id="KW-1185">Reference proteome</keyword>
<evidence type="ECO:0000313" key="3">
    <source>
        <dbReference type="Proteomes" id="UP000727407"/>
    </source>
</evidence>
<dbReference type="SUPFAM" id="SSF54452">
    <property type="entry name" value="MHC antigen-recognition domain"/>
    <property type="match status" value="1"/>
</dbReference>
<dbReference type="Gene3D" id="3.30.500.10">
    <property type="entry name" value="MHC class I-like antigen recognition-like"/>
    <property type="match status" value="1"/>
</dbReference>
<reference evidence="2" key="1">
    <citation type="submission" date="2020-07" db="EMBL/GenBank/DDBJ databases">
        <title>Clarias magur genome sequencing, assembly and annotation.</title>
        <authorList>
            <person name="Kushwaha B."/>
            <person name="Kumar R."/>
            <person name="Das P."/>
            <person name="Joshi C.G."/>
            <person name="Kumar D."/>
            <person name="Nagpure N.S."/>
            <person name="Pandey M."/>
            <person name="Agarwal S."/>
            <person name="Srivastava S."/>
            <person name="Singh M."/>
            <person name="Sahoo L."/>
            <person name="Jayasankar P."/>
            <person name="Meher P.K."/>
            <person name="Koringa P.G."/>
            <person name="Iquebal M.A."/>
            <person name="Das S.P."/>
            <person name="Bit A."/>
            <person name="Patnaik S."/>
            <person name="Patel N."/>
            <person name="Shah T.M."/>
            <person name="Hinsu A."/>
            <person name="Jena J.K."/>
        </authorList>
    </citation>
    <scope>NUCLEOTIDE SEQUENCE</scope>
    <source>
        <strain evidence="2">CIFAMagur01</strain>
        <tissue evidence="2">Testis</tissue>
    </source>
</reference>
<protein>
    <submittedName>
        <fullName evidence="2">H-2 class I histocompatibility antigen, Q10 alpha chain-like isoform X2</fullName>
    </submittedName>
</protein>
<sequence length="80" mass="9173">THTLQYIADITAGISYTVGELDGEQFVSYGSNVTEMILKTEWIKKIDADDPNYRKREKDRMSDDHGELQKLLTQAVDHTK</sequence>
<evidence type="ECO:0000313" key="2">
    <source>
        <dbReference type="EMBL" id="KAF5897351.1"/>
    </source>
</evidence>
<dbReference type="Proteomes" id="UP000727407">
    <property type="component" value="Unassembled WGS sequence"/>
</dbReference>
<dbReference type="InterPro" id="IPR011162">
    <property type="entry name" value="MHC_I/II-like_Ag-recog"/>
</dbReference>
<keyword evidence="1" id="KW-0325">Glycoprotein</keyword>
<dbReference type="OrthoDB" id="8936120at2759"/>
<dbReference type="EMBL" id="QNUK01000238">
    <property type="protein sequence ID" value="KAF5897351.1"/>
    <property type="molecule type" value="Genomic_DNA"/>
</dbReference>
<accession>A0A8J4U2J4</accession>
<dbReference type="InterPro" id="IPR037055">
    <property type="entry name" value="MHC_I-like_Ag-recog_sf"/>
</dbReference>
<name>A0A8J4U2J4_CLAMG</name>
<feature type="non-terminal residue" evidence="2">
    <location>
        <position position="80"/>
    </location>
</feature>
<comment type="caution">
    <text evidence="2">The sequence shown here is derived from an EMBL/GenBank/DDBJ whole genome shotgun (WGS) entry which is preliminary data.</text>
</comment>